<dbReference type="AlphaFoldDB" id="F0WV00"/>
<dbReference type="HOGENOM" id="CLU_1858962_0_0_1"/>
<protein>
    <submittedName>
        <fullName evidence="1">AlNc14C283G10146 protein</fullName>
    </submittedName>
</protein>
<organism evidence="1">
    <name type="scientific">Albugo laibachii Nc14</name>
    <dbReference type="NCBI Taxonomy" id="890382"/>
    <lineage>
        <taxon>Eukaryota</taxon>
        <taxon>Sar</taxon>
        <taxon>Stramenopiles</taxon>
        <taxon>Oomycota</taxon>
        <taxon>Peronosporomycetes</taxon>
        <taxon>Albuginales</taxon>
        <taxon>Albuginaceae</taxon>
        <taxon>Albugo</taxon>
    </lineage>
</organism>
<name>F0WV00_9STRA</name>
<reference evidence="1" key="2">
    <citation type="submission" date="2011-02" db="EMBL/GenBank/DDBJ databases">
        <authorList>
            <person name="MacLean D."/>
        </authorList>
    </citation>
    <scope>NUCLEOTIDE SEQUENCE</scope>
</reference>
<sequence length="123" mass="14724">MKKDSEDVTEQDWITYFRGAEEPDYVDLAKIDAEMRRIKLDMTLMDAGSMISRLRNQVYRILYKHGLQEYVEQGDSKRIVKWLVGALEPPAFKRKNVEKLEMNMHKMKKRNPVVFCKWRQDLL</sequence>
<gene>
    <name evidence="1" type="primary">AlNc14C283G10146</name>
    <name evidence="1" type="ORF">ALNC14_113800</name>
</gene>
<dbReference type="EMBL" id="FR824328">
    <property type="protein sequence ID" value="CCA25236.1"/>
    <property type="molecule type" value="Genomic_DNA"/>
</dbReference>
<proteinExistence type="predicted"/>
<accession>F0WV00</accession>
<reference evidence="1" key="1">
    <citation type="journal article" date="2011" name="PLoS Biol.">
        <title>Gene gain and loss during evolution of obligate parasitism in the white rust pathogen of Arabidopsis thaliana.</title>
        <authorList>
            <person name="Kemen E."/>
            <person name="Gardiner A."/>
            <person name="Schultz-Larsen T."/>
            <person name="Kemen A.C."/>
            <person name="Balmuth A.L."/>
            <person name="Robert-Seilaniantz A."/>
            <person name="Bailey K."/>
            <person name="Holub E."/>
            <person name="Studholme D.J."/>
            <person name="Maclean D."/>
            <person name="Jones J.D."/>
        </authorList>
    </citation>
    <scope>NUCLEOTIDE SEQUENCE</scope>
</reference>
<evidence type="ECO:0000313" key="1">
    <source>
        <dbReference type="EMBL" id="CCA25236.1"/>
    </source>
</evidence>